<proteinExistence type="predicted"/>
<dbReference type="Proteomes" id="UP000050863">
    <property type="component" value="Unassembled WGS sequence"/>
</dbReference>
<evidence type="ECO:0000313" key="1">
    <source>
        <dbReference type="EMBL" id="KRR11257.1"/>
    </source>
</evidence>
<gene>
    <name evidence="1" type="ORF">CQ12_05225</name>
</gene>
<sequence>MEPTMTKSASVEQPIDSCLPERIATILVSSRHAGLISKEPATRIDYLLEIASLHTRNELLSQPGLGRLGVQRIERWIRLHSRRLRRNEESLDSVICRFRFRQAFADARAGRAGPVLVISPESRDKVLRGLGSYDMRA</sequence>
<organism evidence="1 2">
    <name type="scientific">Bradyrhizobium jicamae</name>
    <dbReference type="NCBI Taxonomy" id="280332"/>
    <lineage>
        <taxon>Bacteria</taxon>
        <taxon>Pseudomonadati</taxon>
        <taxon>Pseudomonadota</taxon>
        <taxon>Alphaproteobacteria</taxon>
        <taxon>Hyphomicrobiales</taxon>
        <taxon>Nitrobacteraceae</taxon>
        <taxon>Bradyrhizobium</taxon>
    </lineage>
</organism>
<evidence type="ECO:0000313" key="2">
    <source>
        <dbReference type="Proteomes" id="UP000050863"/>
    </source>
</evidence>
<accession>A0A0R3LTJ4</accession>
<comment type="caution">
    <text evidence="1">The sequence shown here is derived from an EMBL/GenBank/DDBJ whole genome shotgun (WGS) entry which is preliminary data.</text>
</comment>
<name>A0A0R3LTJ4_9BRAD</name>
<dbReference type="EMBL" id="LLXZ01000049">
    <property type="protein sequence ID" value="KRR11257.1"/>
    <property type="molecule type" value="Genomic_DNA"/>
</dbReference>
<dbReference type="AlphaFoldDB" id="A0A0R3LTJ4"/>
<protein>
    <submittedName>
        <fullName evidence="1">Uncharacterized protein</fullName>
    </submittedName>
</protein>
<reference evidence="1 2" key="1">
    <citation type="submission" date="2014-03" db="EMBL/GenBank/DDBJ databases">
        <title>Bradyrhizobium valentinum sp. nov., isolated from effective nodules of Lupinus mariae-josephae, a lupine endemic of basic-lime soils in Eastern Spain.</title>
        <authorList>
            <person name="Duran D."/>
            <person name="Rey L."/>
            <person name="Navarro A."/>
            <person name="Busquets A."/>
            <person name="Imperial J."/>
            <person name="Ruiz-Argueso T."/>
        </authorList>
    </citation>
    <scope>NUCLEOTIDE SEQUENCE [LARGE SCALE GENOMIC DNA]</scope>
    <source>
        <strain evidence="1 2">PAC68</strain>
    </source>
</reference>
<keyword evidence="2" id="KW-1185">Reference proteome</keyword>